<dbReference type="STRING" id="35622.SAMN04489764_4061"/>
<dbReference type="RefSeq" id="WP_093261048.1">
    <property type="nucleotide sequence ID" value="NZ_FNKK01000002.1"/>
</dbReference>
<keyword evidence="1" id="KW-0460">Magnesium</keyword>
<feature type="binding site" evidence="1">
    <location>
        <position position="80"/>
    </location>
    <ligand>
        <name>Ni(2+)</name>
        <dbReference type="ChEBI" id="CHEBI:49786"/>
    </ligand>
</feature>
<evidence type="ECO:0000313" key="3">
    <source>
        <dbReference type="Proteomes" id="UP000217103"/>
    </source>
</evidence>
<dbReference type="Gene3D" id="1.10.645.10">
    <property type="entry name" value="Cytochrome-c3 Hydrogenase, chain B"/>
    <property type="match status" value="1"/>
</dbReference>
<proteinExistence type="predicted"/>
<reference evidence="2 3" key="1">
    <citation type="submission" date="2016-10" db="EMBL/GenBank/DDBJ databases">
        <authorList>
            <person name="de Groot N.N."/>
        </authorList>
    </citation>
    <scope>NUCLEOTIDE SEQUENCE [LARGE SCALE GENOMIC DNA]</scope>
    <source>
        <strain evidence="2 3">DSM 43794</strain>
    </source>
</reference>
<evidence type="ECO:0000256" key="1">
    <source>
        <dbReference type="PIRSR" id="PIRSR601501-1"/>
    </source>
</evidence>
<feature type="binding site" evidence="1">
    <location>
        <position position="80"/>
    </location>
    <ligand>
        <name>Fe cation</name>
        <dbReference type="ChEBI" id="CHEBI:24875"/>
    </ligand>
</feature>
<dbReference type="PANTHER" id="PTHR42958">
    <property type="entry name" value="HYDROGENASE-2 LARGE CHAIN"/>
    <property type="match status" value="1"/>
</dbReference>
<keyword evidence="3" id="KW-1185">Reference proteome</keyword>
<feature type="binding site" evidence="1">
    <location>
        <position position="77"/>
    </location>
    <ligand>
        <name>Ni(2+)</name>
        <dbReference type="ChEBI" id="CHEBI:49786"/>
    </ligand>
</feature>
<organism evidence="2 3">
    <name type="scientific">Thermostaphylospora chromogena</name>
    <dbReference type="NCBI Taxonomy" id="35622"/>
    <lineage>
        <taxon>Bacteria</taxon>
        <taxon>Bacillati</taxon>
        <taxon>Actinomycetota</taxon>
        <taxon>Actinomycetes</taxon>
        <taxon>Streptosporangiales</taxon>
        <taxon>Thermomonosporaceae</taxon>
        <taxon>Thermostaphylospora</taxon>
    </lineage>
</organism>
<evidence type="ECO:0000313" key="2">
    <source>
        <dbReference type="EMBL" id="SDR20457.1"/>
    </source>
</evidence>
<dbReference type="GO" id="GO:0016151">
    <property type="term" value="F:nickel cation binding"/>
    <property type="evidence" value="ECO:0007669"/>
    <property type="project" value="InterPro"/>
</dbReference>
<gene>
    <name evidence="2" type="ORF">SAMN04489764_4061</name>
</gene>
<keyword evidence="1" id="KW-0479">Metal-binding</keyword>
<dbReference type="OrthoDB" id="9761717at2"/>
<dbReference type="EMBL" id="FNKK01000002">
    <property type="protein sequence ID" value="SDR20457.1"/>
    <property type="molecule type" value="Genomic_DNA"/>
</dbReference>
<dbReference type="Pfam" id="PF00374">
    <property type="entry name" value="NiFeSe_Hases"/>
    <property type="match status" value="2"/>
</dbReference>
<keyword evidence="1" id="KW-0408">Iron</keyword>
<protein>
    <submittedName>
        <fullName evidence="2">Hydrogenase large subunit</fullName>
    </submittedName>
</protein>
<comment type="cofactor">
    <cofactor evidence="1">
        <name>Ni(2+)</name>
        <dbReference type="ChEBI" id="CHEBI:49786"/>
    </cofactor>
</comment>
<feature type="binding site" evidence="1">
    <location>
        <position position="569"/>
    </location>
    <ligand>
        <name>Ni(2+)</name>
        <dbReference type="ChEBI" id="CHEBI:49786"/>
    </ligand>
</feature>
<feature type="binding site" evidence="1">
    <location>
        <position position="575"/>
    </location>
    <ligand>
        <name>Mg(2+)</name>
        <dbReference type="ChEBI" id="CHEBI:18420"/>
    </ligand>
</feature>
<name>A0A1H1H4T1_9ACTN</name>
<sequence>MAISEPAPAPAKPGQLVEMSWDPITRIIGNLGIYTKIDFAKRRVVECHATSSLFRGYSVFMKGKDPRDAGFITSRICGICGDNHTTCSVYAQNMAYGIKTPPLGELILNLGEAAEYMFDHTIFQDNLVFVDFCEAMVKQTNPSVLQRAQTTEAPNAELHGKRTIADIMTAFNPFEGELYKEALAVSRVTREMFCLMEGRHVHPSTVYPGGVGTMPQPNVFTDYLSRLIGIVDFIKRAVAMNNDVFDFFYEALPGYEEVGRRRILLGCWGAFQNPDVVDYRYETMNEWGKAMYVTPGIVVDGELVTNNLVDINLGIRILLGSSFYEDWVNEEPFVTRDPLGNPVDIRHPWNQTTLPAPGKRDFADKYSWVMSPRWLDPRTGEHLALDTGGGPFARLYVTALSGLVDTPYVQSTGQSVRITLPKGRTLPETTLEWRIPPWSNALERNRARVYFVAYSAAMALWFIEQALERIRGGDTKVFQEFDVPDEAIGCGFHEAVRGVLSHHMVIQDGKIANYHPYPPTPWNASPRDSYGTPGPYEDAVQDMPIFEENGPEDFKGVDIMRAVRSFDPCLPCGVHMYLGKGRVLRKVHSPMFGATHG</sequence>
<accession>A0A1H1H4T1</accession>
<dbReference type="PANTHER" id="PTHR42958:SF4">
    <property type="entry name" value="HYDROGENASE EXPRESSION_FORMATION PROTEIN HUPK"/>
    <property type="match status" value="1"/>
</dbReference>
<feature type="binding site" evidence="1">
    <location>
        <position position="572"/>
    </location>
    <ligand>
        <name>Fe cation</name>
        <dbReference type="ChEBI" id="CHEBI:24875"/>
    </ligand>
</feature>
<dbReference type="InterPro" id="IPR050867">
    <property type="entry name" value="NiFe/NiFeSe_hydrgnase_LSU"/>
</dbReference>
<dbReference type="InterPro" id="IPR029014">
    <property type="entry name" value="NiFe-Hase_large"/>
</dbReference>
<dbReference type="InterPro" id="IPR001501">
    <property type="entry name" value="Ni-dep_hyd_lsu"/>
</dbReference>
<dbReference type="AlphaFoldDB" id="A0A1H1H4T1"/>
<dbReference type="SUPFAM" id="SSF56762">
    <property type="entry name" value="HydB/Nqo4-like"/>
    <property type="match status" value="1"/>
</dbReference>
<dbReference type="Proteomes" id="UP000217103">
    <property type="component" value="Unassembled WGS sequence"/>
</dbReference>
<comment type="cofactor">
    <cofactor evidence="1">
        <name>Fe cation</name>
        <dbReference type="ChEBI" id="CHEBI:24875"/>
    </cofactor>
</comment>
<keyword evidence="1" id="KW-0533">Nickel</keyword>